<evidence type="ECO:0000313" key="4">
    <source>
        <dbReference type="Proteomes" id="UP000247792"/>
    </source>
</evidence>
<accession>A0A318ISC3</accession>
<dbReference type="InterPro" id="IPR022742">
    <property type="entry name" value="Hydrolase_4"/>
</dbReference>
<name>A0A318ISC3_9BURK</name>
<comment type="caution">
    <text evidence="3">The sequence shown here is derived from an EMBL/GenBank/DDBJ whole genome shotgun (WGS) entry which is preliminary data.</text>
</comment>
<dbReference type="Proteomes" id="UP000247792">
    <property type="component" value="Unassembled WGS sequence"/>
</dbReference>
<feature type="chain" id="PRO_5016338135" description="Serine aminopeptidase S33 domain-containing protein" evidence="1">
    <location>
        <begin position="24"/>
        <end position="290"/>
    </location>
</feature>
<dbReference type="OrthoDB" id="9777090at2"/>
<reference evidence="3 4" key="1">
    <citation type="submission" date="2018-05" db="EMBL/GenBank/DDBJ databases">
        <title>Genomic Encyclopedia of Type Strains, Phase IV (KMG-IV): sequencing the most valuable type-strain genomes for metagenomic binning, comparative biology and taxonomic classification.</title>
        <authorList>
            <person name="Goeker M."/>
        </authorList>
    </citation>
    <scope>NUCLEOTIDE SEQUENCE [LARGE SCALE GENOMIC DNA]</scope>
    <source>
        <strain evidence="3 4">DSM 19792</strain>
    </source>
</reference>
<dbReference type="PANTHER" id="PTHR12277">
    <property type="entry name" value="ALPHA/BETA HYDROLASE DOMAIN-CONTAINING PROTEIN"/>
    <property type="match status" value="1"/>
</dbReference>
<dbReference type="InterPro" id="IPR029058">
    <property type="entry name" value="AB_hydrolase_fold"/>
</dbReference>
<feature type="signal peptide" evidence="1">
    <location>
        <begin position="1"/>
        <end position="23"/>
    </location>
</feature>
<dbReference type="Gene3D" id="3.40.50.1820">
    <property type="entry name" value="alpha/beta hydrolase"/>
    <property type="match status" value="1"/>
</dbReference>
<dbReference type="Pfam" id="PF12146">
    <property type="entry name" value="Hydrolase_4"/>
    <property type="match status" value="1"/>
</dbReference>
<sequence length="290" mass="32228">MRLIKSNWFLAALVVGASSQLVACMHVDITDKQYIRPDSSTGYKLRQKLTQDDIQKINPAVQLKDETVIAADQTRLEGAAFHQNGSKVTVLYFGGNLSHVEDSLPFMLKNIGSCNVNLVSFDYRGYGRTAGMPDIKNLQEDALKIYDAVRAKTTGKLVVHGHSMGSFATGFIAEQRQPDGIVLETTASNVRDMVSLSTPWYAKPFVSINIQESLQQVDNIRAMSHYQGPTLVLTAEKDKQTPAELGQKVYEAIPSKTKRQLFIKDAGHTGLLRRTDVQKAYCEYIQQVSL</sequence>
<dbReference type="EMBL" id="QJKB01000017">
    <property type="protein sequence ID" value="PXX37271.1"/>
    <property type="molecule type" value="Genomic_DNA"/>
</dbReference>
<proteinExistence type="predicted"/>
<gene>
    <name evidence="3" type="ORF">DFR42_11734</name>
</gene>
<dbReference type="SUPFAM" id="SSF53474">
    <property type="entry name" value="alpha/beta-Hydrolases"/>
    <property type="match status" value="1"/>
</dbReference>
<evidence type="ECO:0000259" key="2">
    <source>
        <dbReference type="Pfam" id="PF12146"/>
    </source>
</evidence>
<feature type="domain" description="Serine aminopeptidase S33" evidence="2">
    <location>
        <begin position="93"/>
        <end position="203"/>
    </location>
</feature>
<dbReference type="AlphaFoldDB" id="A0A318ISC3"/>
<protein>
    <recommendedName>
        <fullName evidence="2">Serine aminopeptidase S33 domain-containing protein</fullName>
    </recommendedName>
</protein>
<organism evidence="3 4">
    <name type="scientific">Undibacterium pigrum</name>
    <dbReference type="NCBI Taxonomy" id="401470"/>
    <lineage>
        <taxon>Bacteria</taxon>
        <taxon>Pseudomonadati</taxon>
        <taxon>Pseudomonadota</taxon>
        <taxon>Betaproteobacteria</taxon>
        <taxon>Burkholderiales</taxon>
        <taxon>Oxalobacteraceae</taxon>
        <taxon>Undibacterium</taxon>
    </lineage>
</organism>
<evidence type="ECO:0000313" key="3">
    <source>
        <dbReference type="EMBL" id="PXX37271.1"/>
    </source>
</evidence>
<dbReference type="RefSeq" id="WP_110258048.1">
    <property type="nucleotide sequence ID" value="NZ_QJKB01000017.1"/>
</dbReference>
<dbReference type="PANTHER" id="PTHR12277:SF81">
    <property type="entry name" value="PROTEIN ABHD13"/>
    <property type="match status" value="1"/>
</dbReference>
<keyword evidence="4" id="KW-1185">Reference proteome</keyword>
<keyword evidence="1" id="KW-0732">Signal</keyword>
<evidence type="ECO:0000256" key="1">
    <source>
        <dbReference type="SAM" id="SignalP"/>
    </source>
</evidence>